<evidence type="ECO:0000313" key="3">
    <source>
        <dbReference type="Proteomes" id="UP001322744"/>
    </source>
</evidence>
<dbReference type="RefSeq" id="WP_322141300.1">
    <property type="nucleotide sequence ID" value="NZ_CP139957.1"/>
</dbReference>
<feature type="domain" description="Glycosyltransferase subfamily 4-like N-terminal" evidence="1">
    <location>
        <begin position="29"/>
        <end position="150"/>
    </location>
</feature>
<organism evidence="2 3">
    <name type="scientific">Anaerocellum danielii</name>
    <dbReference type="NCBI Taxonomy" id="1387557"/>
    <lineage>
        <taxon>Bacteria</taxon>
        <taxon>Bacillati</taxon>
        <taxon>Bacillota</taxon>
        <taxon>Bacillota incertae sedis</taxon>
        <taxon>Caldicellulosiruptorales</taxon>
        <taxon>Caldicellulosiruptoraceae</taxon>
        <taxon>Anaerocellum</taxon>
    </lineage>
</organism>
<accession>A0ABZ0U3X0</accession>
<gene>
    <name evidence="2" type="ORF">SOJ16_002388</name>
</gene>
<sequence length="191" mass="22300">MEKKNIEVFFAFGETKQQVGRTGKKFNSVELENKIYCPYVEISLFNRNIRLNKRVISVIFKIKPDVVIFEGIVSNISNWVIVLLSKVLKIKIVAWVLGWEGKRSFTRRLLLKVLYKNVDVFFAYNTSSKKYLNKLGVRDDKIVVLYNTINEHNILKNIEKIKQQAGEIKKKMNLGERIVLLYCGAVIREKK</sequence>
<dbReference type="SUPFAM" id="SSF53756">
    <property type="entry name" value="UDP-Glycosyltransferase/glycogen phosphorylase"/>
    <property type="match status" value="1"/>
</dbReference>
<reference evidence="2 3" key="1">
    <citation type="submission" date="2023-12" db="EMBL/GenBank/DDBJ databases">
        <authorList>
            <person name="Manesh M.J.H."/>
            <person name="Bing R.G."/>
            <person name="Willard D.J."/>
            <person name="Kelly R.M."/>
        </authorList>
    </citation>
    <scope>NUCLEOTIDE SEQUENCE [LARGE SCALE GENOMIC DNA]</scope>
    <source>
        <strain evidence="2 3">DSM 8977</strain>
    </source>
</reference>
<proteinExistence type="predicted"/>
<dbReference type="EMBL" id="CP139957">
    <property type="protein sequence ID" value="WPX10162.1"/>
    <property type="molecule type" value="Genomic_DNA"/>
</dbReference>
<keyword evidence="3" id="KW-1185">Reference proteome</keyword>
<dbReference type="Pfam" id="PF13439">
    <property type="entry name" value="Glyco_transf_4"/>
    <property type="match status" value="1"/>
</dbReference>
<evidence type="ECO:0000313" key="2">
    <source>
        <dbReference type="EMBL" id="WPX10162.1"/>
    </source>
</evidence>
<dbReference type="Gene3D" id="3.40.50.2000">
    <property type="entry name" value="Glycogen Phosphorylase B"/>
    <property type="match status" value="1"/>
</dbReference>
<dbReference type="Proteomes" id="UP001322744">
    <property type="component" value="Chromosome"/>
</dbReference>
<evidence type="ECO:0000259" key="1">
    <source>
        <dbReference type="Pfam" id="PF13439"/>
    </source>
</evidence>
<protein>
    <submittedName>
        <fullName evidence="2">Glycosyltransferase family 4 protein</fullName>
    </submittedName>
</protein>
<name>A0ABZ0U3X0_9FIRM</name>
<dbReference type="InterPro" id="IPR028098">
    <property type="entry name" value="Glyco_trans_4-like_N"/>
</dbReference>